<gene>
    <name evidence="1" type="ORF">H5410_047008</name>
</gene>
<keyword evidence="2" id="KW-1185">Reference proteome</keyword>
<organism evidence="1 2">
    <name type="scientific">Solanum commersonii</name>
    <name type="common">Commerson's wild potato</name>
    <name type="synonym">Commerson's nightshade</name>
    <dbReference type="NCBI Taxonomy" id="4109"/>
    <lineage>
        <taxon>Eukaryota</taxon>
        <taxon>Viridiplantae</taxon>
        <taxon>Streptophyta</taxon>
        <taxon>Embryophyta</taxon>
        <taxon>Tracheophyta</taxon>
        <taxon>Spermatophyta</taxon>
        <taxon>Magnoliopsida</taxon>
        <taxon>eudicotyledons</taxon>
        <taxon>Gunneridae</taxon>
        <taxon>Pentapetalae</taxon>
        <taxon>asterids</taxon>
        <taxon>lamiids</taxon>
        <taxon>Solanales</taxon>
        <taxon>Solanaceae</taxon>
        <taxon>Solanoideae</taxon>
        <taxon>Solaneae</taxon>
        <taxon>Solanum</taxon>
    </lineage>
</organism>
<name>A0A9J5XHF2_SOLCO</name>
<dbReference type="Proteomes" id="UP000824120">
    <property type="component" value="Chromosome 9"/>
</dbReference>
<sequence length="120" mass="14082">MANLEDKKLEEFQWKNLSNQLYIRRRRSQALVSAINSCDNLLQVFGIPIQYFEKGITVDAIAIRMTLEHVRKKGWTKVQVLSDAVVQRIIVSCEIETTCEDIWKLTRFFKEVNVMYILNS</sequence>
<dbReference type="OrthoDB" id="1298940at2759"/>
<dbReference type="AlphaFoldDB" id="A0A9J5XHF2"/>
<evidence type="ECO:0000313" key="2">
    <source>
        <dbReference type="Proteomes" id="UP000824120"/>
    </source>
</evidence>
<comment type="caution">
    <text evidence="1">The sequence shown here is derived from an EMBL/GenBank/DDBJ whole genome shotgun (WGS) entry which is preliminary data.</text>
</comment>
<evidence type="ECO:0008006" key="3">
    <source>
        <dbReference type="Google" id="ProtNLM"/>
    </source>
</evidence>
<dbReference type="EMBL" id="JACXVP010000009">
    <property type="protein sequence ID" value="KAG5586574.1"/>
    <property type="molecule type" value="Genomic_DNA"/>
</dbReference>
<evidence type="ECO:0000313" key="1">
    <source>
        <dbReference type="EMBL" id="KAG5586574.1"/>
    </source>
</evidence>
<accession>A0A9J5XHF2</accession>
<protein>
    <recommendedName>
        <fullName evidence="3">RNase H type-1 domain-containing protein</fullName>
    </recommendedName>
</protein>
<reference evidence="1 2" key="1">
    <citation type="submission" date="2020-09" db="EMBL/GenBank/DDBJ databases">
        <title>De no assembly of potato wild relative species, Solanum commersonii.</title>
        <authorList>
            <person name="Cho K."/>
        </authorList>
    </citation>
    <scope>NUCLEOTIDE SEQUENCE [LARGE SCALE GENOMIC DNA]</scope>
    <source>
        <strain evidence="1">LZ3.2</strain>
        <tissue evidence="1">Leaf</tissue>
    </source>
</reference>
<proteinExistence type="predicted"/>